<feature type="region of interest" description="Disordered" evidence="1">
    <location>
        <begin position="59"/>
        <end position="91"/>
    </location>
</feature>
<feature type="transmembrane region" description="Helical" evidence="2">
    <location>
        <begin position="21"/>
        <end position="40"/>
    </location>
</feature>
<evidence type="ECO:0000256" key="1">
    <source>
        <dbReference type="SAM" id="MobiDB-lite"/>
    </source>
</evidence>
<dbReference type="EMBL" id="FMHG01000001">
    <property type="protein sequence ID" value="SCJ80930.1"/>
    <property type="molecule type" value="Genomic_DNA"/>
</dbReference>
<keyword evidence="2" id="KW-0472">Membrane</keyword>
<dbReference type="AlphaFoldDB" id="A0A1C6JG27"/>
<dbReference type="Pfam" id="PF13200">
    <property type="entry name" value="DUF4015"/>
    <property type="match status" value="1"/>
</dbReference>
<keyword evidence="2" id="KW-1133">Transmembrane helix</keyword>
<proteinExistence type="predicted"/>
<feature type="domain" description="DUF4015" evidence="3">
    <location>
        <begin position="90"/>
        <end position="277"/>
    </location>
</feature>
<gene>
    <name evidence="4" type="ORF">SAMEA3545359_02164</name>
</gene>
<dbReference type="Gene3D" id="3.20.20.80">
    <property type="entry name" value="Glycosidases"/>
    <property type="match status" value="1"/>
</dbReference>
<dbReference type="InterPro" id="IPR025275">
    <property type="entry name" value="DUF4015"/>
</dbReference>
<reference evidence="4" key="1">
    <citation type="submission" date="2015-09" db="EMBL/GenBank/DDBJ databases">
        <authorList>
            <consortium name="Pathogen Informatics"/>
        </authorList>
    </citation>
    <scope>NUCLEOTIDE SEQUENCE</scope>
    <source>
        <strain evidence="4">2789STDY5834896</strain>
    </source>
</reference>
<evidence type="ECO:0000259" key="3">
    <source>
        <dbReference type="Pfam" id="PF13200"/>
    </source>
</evidence>
<sequence>MAKRYKIKRYNKIYRTDRRAIARRVVLWVAGLAVLAFIGYCAYGPVVNFLSGKYSGSKPDLSKSSSAASSSAEKPVEKKDDSYRSVDRSQLATPQQISDTVAGLADAGVTRVLIELKDDSGMLYYRSQNQQASAAGAISDQAVDLDAFIAACKEKDIQVAAVLSALKDPLMAGYDKSSAILYGDGSYIWLDDTAANGGKPWLNPNAGSTRQYLQSLCTELCEKGVSEIVLKDAVYPNGLSQSMMNFGFTSASQTKQSALQDLIQQLQTAVGEKGGILSLVYDNQWLYEDSVNEVNYKALTADRFYLDTALSTVETGTVLGDYTVSSGATQQEVSQKLYDYYQQKIPGVIAFGPQGTSITQQTKGQFYNS</sequence>
<feature type="compositionally biased region" description="Basic and acidic residues" evidence="1">
    <location>
        <begin position="74"/>
        <end position="87"/>
    </location>
</feature>
<feature type="compositionally biased region" description="Low complexity" evidence="1">
    <location>
        <begin position="59"/>
        <end position="73"/>
    </location>
</feature>
<protein>
    <submittedName>
        <fullName evidence="4">Uncharacterized protein conserved in bacteria</fullName>
    </submittedName>
</protein>
<name>A0A1C6JG27_9FIRM</name>
<keyword evidence="2" id="KW-0812">Transmembrane</keyword>
<evidence type="ECO:0000313" key="4">
    <source>
        <dbReference type="EMBL" id="SCJ80930.1"/>
    </source>
</evidence>
<accession>A0A1C6JG27</accession>
<organism evidence="4">
    <name type="scientific">uncultured Anaerotruncus sp</name>
    <dbReference type="NCBI Taxonomy" id="905011"/>
    <lineage>
        <taxon>Bacteria</taxon>
        <taxon>Bacillati</taxon>
        <taxon>Bacillota</taxon>
        <taxon>Clostridia</taxon>
        <taxon>Eubacteriales</taxon>
        <taxon>Oscillospiraceae</taxon>
        <taxon>Anaerotruncus</taxon>
        <taxon>environmental samples</taxon>
    </lineage>
</organism>
<evidence type="ECO:0000256" key="2">
    <source>
        <dbReference type="SAM" id="Phobius"/>
    </source>
</evidence>